<dbReference type="SUPFAM" id="SSF53335">
    <property type="entry name" value="S-adenosyl-L-methionine-dependent methyltransferases"/>
    <property type="match status" value="1"/>
</dbReference>
<dbReference type="PANTHER" id="PTHR11265:SF0">
    <property type="entry name" value="12S RRNA N4-METHYLCYTIDINE METHYLTRANSFERASE"/>
    <property type="match status" value="1"/>
</dbReference>
<evidence type="ECO:0000256" key="4">
    <source>
        <dbReference type="ARBA" id="ARBA00022691"/>
    </source>
</evidence>
<dbReference type="GO" id="GO:0005737">
    <property type="term" value="C:cytoplasm"/>
    <property type="evidence" value="ECO:0007669"/>
    <property type="project" value="TreeGrafter"/>
</dbReference>
<dbReference type="EMBL" id="AHZU02001122">
    <property type="protein sequence ID" value="KFG36123.1"/>
    <property type="molecule type" value="Genomic_DNA"/>
</dbReference>
<reference evidence="6 7" key="1">
    <citation type="submission" date="2014-02" db="EMBL/GenBank/DDBJ databases">
        <authorList>
            <person name="Sibley D."/>
            <person name="Venepally P."/>
            <person name="Karamycheva S."/>
            <person name="Hadjithomas M."/>
            <person name="Khan A."/>
            <person name="Brunk B."/>
            <person name="Roos D."/>
            <person name="Caler E."/>
            <person name="Lorenzi H."/>
        </authorList>
    </citation>
    <scope>NUCLEOTIDE SEQUENCE [LARGE SCALE GENOMIC DNA]</scope>
    <source>
        <strain evidence="6 7">GAB2-2007-GAL-DOM2</strain>
    </source>
</reference>
<evidence type="ECO:0000256" key="5">
    <source>
        <dbReference type="SAM" id="MobiDB-lite"/>
    </source>
</evidence>
<feature type="region of interest" description="Disordered" evidence="5">
    <location>
        <begin position="926"/>
        <end position="973"/>
    </location>
</feature>
<dbReference type="GO" id="GO:0071424">
    <property type="term" value="F:rRNA (cytosine-N4-)-methyltransferase activity"/>
    <property type="evidence" value="ECO:0007669"/>
    <property type="project" value="TreeGrafter"/>
</dbReference>
<feature type="compositionally biased region" description="Basic and acidic residues" evidence="5">
    <location>
        <begin position="963"/>
        <end position="973"/>
    </location>
</feature>
<feature type="compositionally biased region" description="Polar residues" evidence="5">
    <location>
        <begin position="406"/>
        <end position="418"/>
    </location>
</feature>
<feature type="compositionally biased region" description="Basic and acidic residues" evidence="5">
    <location>
        <begin position="623"/>
        <end position="649"/>
    </location>
</feature>
<keyword evidence="2 6" id="KW-0489">Methyltransferase</keyword>
<feature type="region of interest" description="Disordered" evidence="5">
    <location>
        <begin position="360"/>
        <end position="418"/>
    </location>
</feature>
<feature type="region of interest" description="Disordered" evidence="5">
    <location>
        <begin position="719"/>
        <end position="759"/>
    </location>
</feature>
<feature type="compositionally biased region" description="Low complexity" evidence="5">
    <location>
        <begin position="389"/>
        <end position="404"/>
    </location>
</feature>
<sequence>MGCSLPQGHSALTWRLDMGLLLSLVSLHSRLTFLYCLGRFSSKYACCFYVTLIFGTTLVSSPTSASIVLTSVRNWCQAQPLFRVANRHAHALQQSVVSPCWLRQNTFLPTRKFSDLPLHVASEKGHGSEHTPSSFKPANKPAYWNTHLTVLRVSPDPSRKRFPSSGKDPRRHPSCAFVVFVGPTFYGTSSGVPGSLISRFQLSRHINCRCIILRTFRETCSNRLFFANGGTPNLSVASDFSLQGTKHRGNWCDGWFFVAPFLGLTRSFPERSRHAYVPSAKGTFAPYSQKAAGNSVGKIIHSAPRALHSEHTATASCPLAATRQQKCQACISKTPTPSGGDSRSQPVVCVGEFEATGKPRQETIALRDGQLEGSRGSNSTVGHAACTPQKSNENKNQQNSNASEPKGQSEQEQPTSGSYHEHVPVMVNEVLQYLITSKDGLYIDCTAGGGGHAEAIWRAVEFEGGRLLAIDRDEEAVAATRNRMRQLRRIRVGCGLGDTRVDNGREAGVRKTENTRTGTSSSLVTEKRMHSPLEAPFQQRKWNYFEWQQRNEMDPHGMSTFGKGTTAEQSSVIVLQSSFADLPHALRVAMDTWRPPGTVSEVPKAAIRRRTKRGASHLFRGSTRTDKKEEEHRQPSMRQEDGLADRVGHGENPGEQQHTEVDLLTAQDPLHCIHRGGLEVAALYDGLEGTVDGIFADLGVSTHQLTAAHRGFSHSIDGPLDMRFERGNSSASGDAASATKDSPDTDPDQDCAPADETALTGWSRQSPVIDGVAAANDSSSHGLENAPSGIGGSRGGNLDAAQVVNSLPQAALAYIFKTFGEERLAGPIASCIVRYREIHGLLKTTEELRQIIEDCCRYRNPQFVIKTCSRVFQALRMYVNQELESLDSLLTHAERLLKPGGRLLILSYHSLEDRLIKQRLKQNNKNSDWTTANSRRQGFFSRKQPTRLDPTGEFGPLTSAARGTREAQVHQQDPRVLEKLLSDAGFGQETAKYGNCFDAEDVQRQLFGAGDTHNERENKLWHLVLKKPLKPKEEEVLRNRRARTAKMRVAAKLPATQAMPRH</sequence>
<evidence type="ECO:0000313" key="7">
    <source>
        <dbReference type="Proteomes" id="UP000028837"/>
    </source>
</evidence>
<evidence type="ECO:0000256" key="1">
    <source>
        <dbReference type="ARBA" id="ARBA00010396"/>
    </source>
</evidence>
<dbReference type="SUPFAM" id="SSF81799">
    <property type="entry name" value="Putative methyltransferase TM0872, insert domain"/>
    <property type="match status" value="1"/>
</dbReference>
<dbReference type="Pfam" id="PF01795">
    <property type="entry name" value="Methyltransf_5"/>
    <property type="match status" value="3"/>
</dbReference>
<dbReference type="InterPro" id="IPR029063">
    <property type="entry name" value="SAM-dependent_MTases_sf"/>
</dbReference>
<name>A0A086JVF5_TOXGO</name>
<evidence type="ECO:0000256" key="2">
    <source>
        <dbReference type="ARBA" id="ARBA00022603"/>
    </source>
</evidence>
<dbReference type="AlphaFoldDB" id="A0A086JVF5"/>
<dbReference type="VEuPathDB" id="ToxoDB:TGDOM2_215510"/>
<dbReference type="InterPro" id="IPR023397">
    <property type="entry name" value="SAM-dep_MeTrfase_MraW_recog"/>
</dbReference>
<comment type="caution">
    <text evidence="6">The sequence shown here is derived from an EMBL/GenBank/DDBJ whole genome shotgun (WGS) entry which is preliminary data.</text>
</comment>
<feature type="region of interest" description="Disordered" evidence="5">
    <location>
        <begin position="597"/>
        <end position="657"/>
    </location>
</feature>
<evidence type="ECO:0000256" key="3">
    <source>
        <dbReference type="ARBA" id="ARBA00022679"/>
    </source>
</evidence>
<proteinExistence type="inferred from homology"/>
<dbReference type="HAMAP" id="MF_01007">
    <property type="entry name" value="16SrRNA_methyltr_H"/>
    <property type="match status" value="1"/>
</dbReference>
<feature type="compositionally biased region" description="Low complexity" evidence="5">
    <location>
        <begin position="729"/>
        <end position="738"/>
    </location>
</feature>
<feature type="compositionally biased region" description="Basic residues" evidence="5">
    <location>
        <begin position="606"/>
        <end position="615"/>
    </location>
</feature>
<protein>
    <submittedName>
        <fullName evidence="6">MraW methylase family protein</fullName>
    </submittedName>
</protein>
<keyword evidence="4" id="KW-0949">S-adenosyl-L-methionine</keyword>
<dbReference type="PANTHER" id="PTHR11265">
    <property type="entry name" value="S-ADENOSYL-METHYLTRANSFERASE MRAW"/>
    <property type="match status" value="1"/>
</dbReference>
<gene>
    <name evidence="6" type="ORF">TGDOM2_215510</name>
</gene>
<dbReference type="InterPro" id="IPR002903">
    <property type="entry name" value="RsmH"/>
</dbReference>
<dbReference type="GO" id="GO:0070475">
    <property type="term" value="P:rRNA base methylation"/>
    <property type="evidence" value="ECO:0007669"/>
    <property type="project" value="TreeGrafter"/>
</dbReference>
<dbReference type="Gene3D" id="3.40.50.150">
    <property type="entry name" value="Vaccinia Virus protein VP39"/>
    <property type="match status" value="3"/>
</dbReference>
<accession>A0A086JVF5</accession>
<evidence type="ECO:0000313" key="6">
    <source>
        <dbReference type="EMBL" id="KFG36123.1"/>
    </source>
</evidence>
<dbReference type="OrthoDB" id="330189at2759"/>
<organism evidence="6 7">
    <name type="scientific">Toxoplasma gondii GAB2-2007-GAL-DOM2</name>
    <dbReference type="NCBI Taxonomy" id="1130820"/>
    <lineage>
        <taxon>Eukaryota</taxon>
        <taxon>Sar</taxon>
        <taxon>Alveolata</taxon>
        <taxon>Apicomplexa</taxon>
        <taxon>Conoidasida</taxon>
        <taxon>Coccidia</taxon>
        <taxon>Eucoccidiorida</taxon>
        <taxon>Eimeriorina</taxon>
        <taxon>Sarcocystidae</taxon>
        <taxon>Toxoplasma</taxon>
    </lineage>
</organism>
<dbReference type="Gene3D" id="1.10.150.170">
    <property type="entry name" value="Putative methyltransferase TM0872, insert domain"/>
    <property type="match status" value="2"/>
</dbReference>
<comment type="similarity">
    <text evidence="1">Belongs to the methyltransferase superfamily. RsmH family.</text>
</comment>
<keyword evidence="3" id="KW-0808">Transferase</keyword>
<dbReference type="Proteomes" id="UP000028837">
    <property type="component" value="Unassembled WGS sequence"/>
</dbReference>
<feature type="compositionally biased region" description="Polar residues" evidence="5">
    <location>
        <begin position="926"/>
        <end position="936"/>
    </location>
</feature>